<dbReference type="EMBL" id="OCND01000006">
    <property type="protein sequence ID" value="SOD55311.1"/>
    <property type="molecule type" value="Genomic_DNA"/>
</dbReference>
<dbReference type="OrthoDB" id="9804926at2"/>
<dbReference type="SUPFAM" id="SSF56563">
    <property type="entry name" value="Major capsid protein gp5"/>
    <property type="match status" value="1"/>
</dbReference>
<dbReference type="Proteomes" id="UP000219374">
    <property type="component" value="Unassembled WGS sequence"/>
</dbReference>
<name>A0A286D9H1_9GAMM</name>
<dbReference type="AlphaFoldDB" id="A0A286D9H1"/>
<evidence type="ECO:0000313" key="1">
    <source>
        <dbReference type="EMBL" id="SOD55311.1"/>
    </source>
</evidence>
<proteinExistence type="predicted"/>
<dbReference type="RefSeq" id="WP_141400806.1">
    <property type="nucleotide sequence ID" value="NZ_OCND01000006.1"/>
</dbReference>
<protein>
    <recommendedName>
        <fullName evidence="3">Phage major capsid protein, HK97 family</fullName>
    </recommendedName>
</protein>
<evidence type="ECO:0000313" key="2">
    <source>
        <dbReference type="Proteomes" id="UP000219374"/>
    </source>
</evidence>
<evidence type="ECO:0008006" key="3">
    <source>
        <dbReference type="Google" id="ProtNLM"/>
    </source>
</evidence>
<gene>
    <name evidence="1" type="ORF">SAMN06296416_106281</name>
</gene>
<organism evidence="1 2">
    <name type="scientific">Pseudoxanthomonas wuyuanensis</name>
    <dbReference type="NCBI Taxonomy" id="1073196"/>
    <lineage>
        <taxon>Bacteria</taxon>
        <taxon>Pseudomonadati</taxon>
        <taxon>Pseudomonadota</taxon>
        <taxon>Gammaproteobacteria</taxon>
        <taxon>Lysobacterales</taxon>
        <taxon>Lysobacteraceae</taxon>
        <taxon>Pseudoxanthomonas</taxon>
    </lineage>
</organism>
<keyword evidence="2" id="KW-1185">Reference proteome</keyword>
<reference evidence="1 2" key="1">
    <citation type="submission" date="2017-09" db="EMBL/GenBank/DDBJ databases">
        <authorList>
            <person name="Ehlers B."/>
            <person name="Leendertz F.H."/>
        </authorList>
    </citation>
    <scope>NUCLEOTIDE SEQUENCE [LARGE SCALE GENOMIC DNA]</scope>
    <source>
        <strain evidence="1 2">CGMCC 1.10978</strain>
    </source>
</reference>
<accession>A0A286D9H1</accession>
<sequence length="331" mass="34142">MDAMSFAAVSRARTALDVAVAGASLAAKAKAFTEIGWAMLGASNGPVNQILLSHPNDLVQKAVAASTIGGVWVGEDARALAAAYLASVAEESLLDQLARYARMLPINLTRTLVASGFTANVVTEGNVKVVRNLTLSVDEDVATKTAAIIVMTKELVNSSGPQGRALFENELRSSVTRATNQAVLTMLTTSSTETVAGTGDPLEDLRAGLAAAGPSSGYVVAAPGPAVIDLATRVENRGGMGVRGGSFIPGVEIVAMDDIEDIHVMPASRMAAWDGGLELRSAEHASVNMADSPTSPSEVVSLWQTNSLGLIAERSFHLVPSAEMVVVSAGS</sequence>